<evidence type="ECO:0000256" key="2">
    <source>
        <dbReference type="ARBA" id="ARBA00004749"/>
    </source>
</evidence>
<reference evidence="10" key="1">
    <citation type="journal article" date="2021" name="Nat. Commun.">
        <title>Genetic determinants of endophytism in the Arabidopsis root mycobiome.</title>
        <authorList>
            <person name="Mesny F."/>
            <person name="Miyauchi S."/>
            <person name="Thiergart T."/>
            <person name="Pickel B."/>
            <person name="Atanasova L."/>
            <person name="Karlsson M."/>
            <person name="Huettel B."/>
            <person name="Barry K.W."/>
            <person name="Haridas S."/>
            <person name="Chen C."/>
            <person name="Bauer D."/>
            <person name="Andreopoulos W."/>
            <person name="Pangilinan J."/>
            <person name="LaButti K."/>
            <person name="Riley R."/>
            <person name="Lipzen A."/>
            <person name="Clum A."/>
            <person name="Drula E."/>
            <person name="Henrissat B."/>
            <person name="Kohler A."/>
            <person name="Grigoriev I.V."/>
            <person name="Martin F.M."/>
            <person name="Hacquard S."/>
        </authorList>
    </citation>
    <scope>NUCLEOTIDE SEQUENCE</scope>
    <source>
        <strain evidence="10">MPI-CAGE-AT-0021</strain>
    </source>
</reference>
<comment type="caution">
    <text evidence="10">The sequence shown here is derived from an EMBL/GenBank/DDBJ whole genome shotgun (WGS) entry which is preliminary data.</text>
</comment>
<name>A0A9P9F5W9_9HYPO</name>
<proteinExistence type="inferred from homology"/>
<dbReference type="GO" id="GO:0005743">
    <property type="term" value="C:mitochondrial inner membrane"/>
    <property type="evidence" value="ECO:0007669"/>
    <property type="project" value="TreeGrafter"/>
</dbReference>
<dbReference type="EMBL" id="JAGMUU010000004">
    <property type="protein sequence ID" value="KAH7154829.1"/>
    <property type="molecule type" value="Genomic_DNA"/>
</dbReference>
<evidence type="ECO:0000256" key="8">
    <source>
        <dbReference type="RuleBase" id="RU366063"/>
    </source>
</evidence>
<keyword evidence="5" id="KW-0809">Transit peptide</keyword>
<comment type="subcellular location">
    <subcellularLocation>
        <location evidence="1 8">Mitochondrion</location>
    </subcellularLocation>
</comment>
<accession>A0A9P9F5W9</accession>
<feature type="domain" description="COQ9 C-terminal" evidence="9">
    <location>
        <begin position="154"/>
        <end position="225"/>
    </location>
</feature>
<dbReference type="PANTHER" id="PTHR21427:SF19">
    <property type="entry name" value="UBIQUINONE BIOSYNTHESIS PROTEIN COQ9, MITOCHONDRIAL"/>
    <property type="match status" value="1"/>
</dbReference>
<organism evidence="10 11">
    <name type="scientific">Dactylonectria estremocensis</name>
    <dbReference type="NCBI Taxonomy" id="1079267"/>
    <lineage>
        <taxon>Eukaryota</taxon>
        <taxon>Fungi</taxon>
        <taxon>Dikarya</taxon>
        <taxon>Ascomycota</taxon>
        <taxon>Pezizomycotina</taxon>
        <taxon>Sordariomycetes</taxon>
        <taxon>Hypocreomycetidae</taxon>
        <taxon>Hypocreales</taxon>
        <taxon>Nectriaceae</taxon>
        <taxon>Dactylonectria</taxon>
    </lineage>
</organism>
<protein>
    <recommendedName>
        <fullName evidence="8">Ubiquinone biosynthesis protein</fullName>
    </recommendedName>
</protein>
<dbReference type="AlphaFoldDB" id="A0A9P9F5W9"/>
<gene>
    <name evidence="10" type="ORF">B0J13DRAFT_210697</name>
</gene>
<evidence type="ECO:0000256" key="6">
    <source>
        <dbReference type="ARBA" id="ARBA00023121"/>
    </source>
</evidence>
<keyword evidence="11" id="KW-1185">Reference proteome</keyword>
<evidence type="ECO:0000256" key="3">
    <source>
        <dbReference type="ARBA" id="ARBA00010766"/>
    </source>
</evidence>
<dbReference type="FunFam" id="1.10.357.10:FF:000004">
    <property type="entry name" value="Ubiquinone biosynthesis protein COQ9, mitochondrial"/>
    <property type="match status" value="1"/>
</dbReference>
<evidence type="ECO:0000313" key="10">
    <source>
        <dbReference type="EMBL" id="KAH7154829.1"/>
    </source>
</evidence>
<comment type="function">
    <text evidence="8">Membrane-associated protein that warps the membrane surface to access and bind aromatic isoprenes with high specificity, including ubiquinone (CoQ) isoprene intermediates and presents them directly to Coq7, therefore facilitating the Coq7-mediated hydroxylase step. Participates in the biosynthesis of coenzyme Q, also named ubiquinone, an essential lipid-soluble electron transporter for aerobic cellular respiration.</text>
</comment>
<dbReference type="Pfam" id="PF08511">
    <property type="entry name" value="COQ9"/>
    <property type="match status" value="1"/>
</dbReference>
<dbReference type="Proteomes" id="UP000717696">
    <property type="component" value="Unassembled WGS sequence"/>
</dbReference>
<evidence type="ECO:0000259" key="9">
    <source>
        <dbReference type="Pfam" id="PF08511"/>
    </source>
</evidence>
<dbReference type="PANTHER" id="PTHR21427">
    <property type="entry name" value="UBIQUINONE BIOSYNTHESIS PROTEIN COQ9, MITOCHONDRIAL"/>
    <property type="match status" value="1"/>
</dbReference>
<keyword evidence="4 8" id="KW-0831">Ubiquinone biosynthesis</keyword>
<keyword evidence="7 8" id="KW-0496">Mitochondrion</keyword>
<evidence type="ECO:0000256" key="1">
    <source>
        <dbReference type="ARBA" id="ARBA00004173"/>
    </source>
</evidence>
<dbReference type="InterPro" id="IPR013718">
    <property type="entry name" value="COQ9_C"/>
</dbReference>
<evidence type="ECO:0000313" key="11">
    <source>
        <dbReference type="Proteomes" id="UP000717696"/>
    </source>
</evidence>
<evidence type="ECO:0000256" key="5">
    <source>
        <dbReference type="ARBA" id="ARBA00022946"/>
    </source>
</evidence>
<sequence length="253" mass="27835">MSASARLLPRSCALRAPRLAAQRFATRPFHSYDHPPPPGPFGDAEKAILAAAYKHVPEHGFSQRALGLGARDAGYLDISASVLPEGTFSLIKYHLVSQREALAARNEELFKGDRGQLGVAARVEALTWERLMGNKEVLDRWQEALAVMAQPSYVPASLKELAALADEIWFLAGDKAVDPSWYSKRASLSMIYSTSELFMTNDRSPEFIETKQFLQRRLTEVKSLGGLVGSLGQWAGFTFNAGVNVLRSKGVRV</sequence>
<dbReference type="InterPro" id="IPR012762">
    <property type="entry name" value="Ubiq_biosynth_COQ9"/>
</dbReference>
<evidence type="ECO:0000256" key="7">
    <source>
        <dbReference type="ARBA" id="ARBA00023128"/>
    </source>
</evidence>
<dbReference type="GO" id="GO:0006744">
    <property type="term" value="P:ubiquinone biosynthetic process"/>
    <property type="evidence" value="ECO:0007669"/>
    <property type="project" value="UniProtKB-UniRule"/>
</dbReference>
<comment type="pathway">
    <text evidence="2 8">Cofactor biosynthesis; ubiquinone biosynthesis.</text>
</comment>
<comment type="similarity">
    <text evidence="3 8">Belongs to the COQ9 family.</text>
</comment>
<dbReference type="Gene3D" id="1.10.357.10">
    <property type="entry name" value="Tetracycline Repressor, domain 2"/>
    <property type="match status" value="1"/>
</dbReference>
<evidence type="ECO:0000256" key="4">
    <source>
        <dbReference type="ARBA" id="ARBA00022688"/>
    </source>
</evidence>
<dbReference type="GO" id="GO:0008289">
    <property type="term" value="F:lipid binding"/>
    <property type="evidence" value="ECO:0007669"/>
    <property type="project" value="UniProtKB-UniRule"/>
</dbReference>
<keyword evidence="6 8" id="KW-0446">Lipid-binding</keyword>
<dbReference type="NCBIfam" id="TIGR02396">
    <property type="entry name" value="diverge_rpsU"/>
    <property type="match status" value="1"/>
</dbReference>
<dbReference type="OrthoDB" id="619536at2759"/>